<sequence>MALVASIAVAPVFADDGHDHDKPAAAGAASPRVEAHSDLFELVGVVDKGQMTVYLDRYATNEPVLGAKVEYEAGTNKGVAAPQADGTYLIKFDALAKPGELPFSFTVSAGSDTDLLAGELDLKDPHDRAGEGTRSWLKWLGYALAAALTLALAVFLTRKYKTTRSARLNG</sequence>
<proteinExistence type="predicted"/>
<dbReference type="AlphaFoldDB" id="A0A923S4C9"/>
<keyword evidence="3" id="KW-1185">Reference proteome</keyword>
<keyword evidence="1" id="KW-0812">Transmembrane</keyword>
<keyword evidence="1" id="KW-0472">Membrane</keyword>
<evidence type="ECO:0000313" key="2">
    <source>
        <dbReference type="EMBL" id="MBC5767464.1"/>
    </source>
</evidence>
<protein>
    <submittedName>
        <fullName evidence="2">Uncharacterized protein</fullName>
    </submittedName>
</protein>
<gene>
    <name evidence="2" type="ORF">H8R02_23560</name>
</gene>
<dbReference type="Proteomes" id="UP000596827">
    <property type="component" value="Unassembled WGS sequence"/>
</dbReference>
<dbReference type="EMBL" id="JACORU010000011">
    <property type="protein sequence ID" value="MBC5767464.1"/>
    <property type="molecule type" value="Genomic_DNA"/>
</dbReference>
<evidence type="ECO:0000256" key="1">
    <source>
        <dbReference type="SAM" id="Phobius"/>
    </source>
</evidence>
<comment type="caution">
    <text evidence="2">The sequence shown here is derived from an EMBL/GenBank/DDBJ whole genome shotgun (WGS) entry which is preliminary data.</text>
</comment>
<name>A0A923S4C9_9BURK</name>
<reference evidence="2" key="1">
    <citation type="submission" date="2020-08" db="EMBL/GenBank/DDBJ databases">
        <title>Ramlibacter sp. GTP1 16S ribosomal RNA gene genome sequencing and assembly.</title>
        <authorList>
            <person name="Kang M."/>
        </authorList>
    </citation>
    <scope>NUCLEOTIDE SEQUENCE</scope>
    <source>
        <strain evidence="2">GTP1</strain>
    </source>
</reference>
<feature type="transmembrane region" description="Helical" evidence="1">
    <location>
        <begin position="139"/>
        <end position="157"/>
    </location>
</feature>
<keyword evidence="1" id="KW-1133">Transmembrane helix</keyword>
<organism evidence="2 3">
    <name type="scientific">Ramlibacter albus</name>
    <dbReference type="NCBI Taxonomy" id="2079448"/>
    <lineage>
        <taxon>Bacteria</taxon>
        <taxon>Pseudomonadati</taxon>
        <taxon>Pseudomonadota</taxon>
        <taxon>Betaproteobacteria</taxon>
        <taxon>Burkholderiales</taxon>
        <taxon>Comamonadaceae</taxon>
        <taxon>Ramlibacter</taxon>
    </lineage>
</organism>
<evidence type="ECO:0000313" key="3">
    <source>
        <dbReference type="Proteomes" id="UP000596827"/>
    </source>
</evidence>
<dbReference type="RefSeq" id="WP_187083960.1">
    <property type="nucleotide sequence ID" value="NZ_JACORU010000011.1"/>
</dbReference>
<accession>A0A923S4C9</accession>